<dbReference type="EMBL" id="QKOD01000023">
    <property type="protein sequence ID" value="RNJ41211.1"/>
    <property type="molecule type" value="Genomic_DNA"/>
</dbReference>
<organism evidence="1 2">
    <name type="scientific">Mesorhizobium japonicum</name>
    <dbReference type="NCBI Taxonomy" id="2066070"/>
    <lineage>
        <taxon>Bacteria</taxon>
        <taxon>Pseudomonadati</taxon>
        <taxon>Pseudomonadota</taxon>
        <taxon>Alphaproteobacteria</taxon>
        <taxon>Hyphomicrobiales</taxon>
        <taxon>Phyllobacteriaceae</taxon>
        <taxon>Mesorhizobium</taxon>
    </lineage>
</organism>
<proteinExistence type="predicted"/>
<name>A0A3M9X028_9HYPH</name>
<evidence type="ECO:0000313" key="2">
    <source>
        <dbReference type="Proteomes" id="UP000275436"/>
    </source>
</evidence>
<accession>A0A3M9X028</accession>
<dbReference type="Proteomes" id="UP000275436">
    <property type="component" value="Unassembled WGS sequence"/>
</dbReference>
<reference evidence="1 2" key="1">
    <citation type="journal article" date="2018" name="Mol. Plant Microbe Interact.">
        <title>Taxonomically Different Co-Microsymbionts of a Relict Legume, Oxytropis popoviana, Have Complementary Sets of Symbiotic Genes and Together Increase the Efficiency of Plant Nodulation.</title>
        <authorList>
            <person name="Safronova V."/>
            <person name="Belimov A."/>
            <person name="Sazanova A."/>
            <person name="Chirak E."/>
            <person name="Verkhozina A."/>
            <person name="Kuznetsova I."/>
            <person name="Andronov E."/>
            <person name="Puhalsky J."/>
            <person name="Tikhonovich I."/>
        </authorList>
    </citation>
    <scope>NUCLEOTIDE SEQUENCE [LARGE SCALE GENOMIC DNA]</scope>
    <source>
        <strain evidence="1 2">Opo-235</strain>
    </source>
</reference>
<dbReference type="Gene3D" id="3.40.50.2000">
    <property type="entry name" value="Glycogen Phosphorylase B"/>
    <property type="match status" value="1"/>
</dbReference>
<sequence length="88" mass="9618">MPTVRFGRFSITGSTSCSTVASFCTRPGRPMRASPGRSHACCQAMMLIWVHDYHLIPLAAALRRFGFGNRIGFSPYTFPAAGPVCRHA</sequence>
<comment type="caution">
    <text evidence="1">The sequence shown here is derived from an EMBL/GenBank/DDBJ whole genome shotgun (WGS) entry which is preliminary data.</text>
</comment>
<gene>
    <name evidence="1" type="ORF">DNR46_35425</name>
</gene>
<protein>
    <submittedName>
        <fullName evidence="1">Uncharacterized protein</fullName>
    </submittedName>
</protein>
<dbReference type="AlphaFoldDB" id="A0A3M9X028"/>
<evidence type="ECO:0000313" key="1">
    <source>
        <dbReference type="EMBL" id="RNJ41211.1"/>
    </source>
</evidence>